<gene>
    <name evidence="1" type="ORF">EGT71_05375</name>
</gene>
<evidence type="ECO:0000313" key="1">
    <source>
        <dbReference type="EMBL" id="RSE27824.1"/>
    </source>
</evidence>
<dbReference type="Proteomes" id="UP000275331">
    <property type="component" value="Unassembled WGS sequence"/>
</dbReference>
<dbReference type="AlphaFoldDB" id="A0A3R9F811"/>
<evidence type="ECO:0000313" key="2">
    <source>
        <dbReference type="Proteomes" id="UP000275331"/>
    </source>
</evidence>
<dbReference type="Gene3D" id="3.30.420.40">
    <property type="match status" value="1"/>
</dbReference>
<protein>
    <recommendedName>
        <fullName evidence="3">Pilus assembly protein</fullName>
    </recommendedName>
</protein>
<organism evidence="1 2">
    <name type="scientific">Atlantibacter subterraneus</name>
    <dbReference type="NCBI Taxonomy" id="255519"/>
    <lineage>
        <taxon>Bacteria</taxon>
        <taxon>Pseudomonadati</taxon>
        <taxon>Pseudomonadota</taxon>
        <taxon>Gammaproteobacteria</taxon>
        <taxon>Enterobacterales</taxon>
        <taxon>Enterobacteriaceae</taxon>
        <taxon>Atlantibacter</taxon>
    </lineage>
</organism>
<dbReference type="InterPro" id="IPR043129">
    <property type="entry name" value="ATPase_NBD"/>
</dbReference>
<reference evidence="1 2" key="1">
    <citation type="submission" date="2018-10" db="EMBL/GenBank/DDBJ databases">
        <title>Transmission dynamics of multidrug resistant bacteria on intensive care unit surfaces.</title>
        <authorList>
            <person name="D'Souza A.W."/>
            <person name="Potter R.F."/>
            <person name="Wallace M."/>
            <person name="Shupe A."/>
            <person name="Patel S."/>
            <person name="Sun S."/>
            <person name="Gul D."/>
            <person name="Kwon J.H."/>
            <person name="Andleeb S."/>
            <person name="Burnham C.-A.D."/>
            <person name="Dantas G."/>
        </authorList>
    </citation>
    <scope>NUCLEOTIDE SEQUENCE [LARGE SCALE GENOMIC DNA]</scope>
    <source>
        <strain evidence="1 2">AS_373</strain>
    </source>
</reference>
<dbReference type="OrthoDB" id="6447548at2"/>
<evidence type="ECO:0008006" key="3">
    <source>
        <dbReference type="Google" id="ProtNLM"/>
    </source>
</evidence>
<name>A0A3R9F811_9ENTR</name>
<proteinExistence type="predicted"/>
<sequence length="262" mass="29245">MVSRVWKIGLHIQRDGIRAVAVQRRREGWQLKKWWYFPLSAATDCHGLIISNAPLIQALQTLRAELPAQHHLRVAFPARRTLQRTMPLPDQLCESECQAYVTTATAKALQMAPESLFSDYRPDAAQKTLFVTAAHRQEVGDVIALLERGGFSYYALTPDACALTSFFPYAAPQIQGIAACDGEQWLWATRERWGGQTEGGLGGLAQTLSIPLSQWLCCSDTPQEGAAVCDPWRWLTWVHPPKAPDEWRFAVALGLAMGNYPI</sequence>
<dbReference type="SUPFAM" id="SSF53067">
    <property type="entry name" value="Actin-like ATPase domain"/>
    <property type="match status" value="1"/>
</dbReference>
<dbReference type="RefSeq" id="WP_125292561.1">
    <property type="nucleotide sequence ID" value="NZ_JAPTZM010000007.1"/>
</dbReference>
<accession>A0A3R9F811</accession>
<dbReference type="EMBL" id="RHXB01000003">
    <property type="protein sequence ID" value="RSE27824.1"/>
    <property type="molecule type" value="Genomic_DNA"/>
</dbReference>
<comment type="caution">
    <text evidence="1">The sequence shown here is derived from an EMBL/GenBank/DDBJ whole genome shotgun (WGS) entry which is preliminary data.</text>
</comment>